<name>A0A0J7JV39_LASNI</name>
<protein>
    <submittedName>
        <fullName evidence="1">Uncharacterized protein</fullName>
    </submittedName>
</protein>
<organism evidence="1 2">
    <name type="scientific">Lasius niger</name>
    <name type="common">Black garden ant</name>
    <dbReference type="NCBI Taxonomy" id="67767"/>
    <lineage>
        <taxon>Eukaryota</taxon>
        <taxon>Metazoa</taxon>
        <taxon>Ecdysozoa</taxon>
        <taxon>Arthropoda</taxon>
        <taxon>Hexapoda</taxon>
        <taxon>Insecta</taxon>
        <taxon>Pterygota</taxon>
        <taxon>Neoptera</taxon>
        <taxon>Endopterygota</taxon>
        <taxon>Hymenoptera</taxon>
        <taxon>Apocrita</taxon>
        <taxon>Aculeata</taxon>
        <taxon>Formicoidea</taxon>
        <taxon>Formicidae</taxon>
        <taxon>Formicinae</taxon>
        <taxon>Lasius</taxon>
        <taxon>Lasius</taxon>
    </lineage>
</organism>
<reference evidence="1 2" key="1">
    <citation type="submission" date="2015-04" db="EMBL/GenBank/DDBJ databases">
        <title>Lasius niger genome sequencing.</title>
        <authorList>
            <person name="Konorov E.A."/>
            <person name="Nikitin M.A."/>
            <person name="Kirill M.V."/>
            <person name="Chang P."/>
        </authorList>
    </citation>
    <scope>NUCLEOTIDE SEQUENCE [LARGE SCALE GENOMIC DNA]</scope>
    <source>
        <tissue evidence="1">Whole</tissue>
    </source>
</reference>
<evidence type="ECO:0000313" key="1">
    <source>
        <dbReference type="EMBL" id="KMQ82088.1"/>
    </source>
</evidence>
<sequence length="36" mass="4523">MYVKMCGVRRFKELQMFRRDSFDNYLHGLLSKRRIQ</sequence>
<keyword evidence="2" id="KW-1185">Reference proteome</keyword>
<dbReference type="PaxDb" id="67767-A0A0J7JV39"/>
<comment type="caution">
    <text evidence="1">The sequence shown here is derived from an EMBL/GenBank/DDBJ whole genome shotgun (WGS) entry which is preliminary data.</text>
</comment>
<proteinExistence type="predicted"/>
<gene>
    <name evidence="1" type="ORF">RF55_24215</name>
</gene>
<dbReference type="Proteomes" id="UP000036403">
    <property type="component" value="Unassembled WGS sequence"/>
</dbReference>
<dbReference type="EMBL" id="LBMM01028518">
    <property type="protein sequence ID" value="KMQ82088.1"/>
    <property type="molecule type" value="Genomic_DNA"/>
</dbReference>
<dbReference type="AlphaFoldDB" id="A0A0J7JV39"/>
<accession>A0A0J7JV39</accession>
<feature type="non-terminal residue" evidence="1">
    <location>
        <position position="36"/>
    </location>
</feature>
<evidence type="ECO:0000313" key="2">
    <source>
        <dbReference type="Proteomes" id="UP000036403"/>
    </source>
</evidence>